<feature type="region of interest" description="Disordered" evidence="5">
    <location>
        <begin position="430"/>
        <end position="453"/>
    </location>
</feature>
<dbReference type="PROSITE" id="PS00344">
    <property type="entry name" value="GATA_ZN_FINGER_1"/>
    <property type="match status" value="1"/>
</dbReference>
<dbReference type="EMBL" id="LSSM01001400">
    <property type="protein sequence ID" value="OMJ26708.1"/>
    <property type="molecule type" value="Genomic_DNA"/>
</dbReference>
<evidence type="ECO:0000259" key="6">
    <source>
        <dbReference type="PROSITE" id="PS50114"/>
    </source>
</evidence>
<keyword evidence="8" id="KW-1185">Reference proteome</keyword>
<evidence type="ECO:0000256" key="1">
    <source>
        <dbReference type="ARBA" id="ARBA00022723"/>
    </source>
</evidence>
<evidence type="ECO:0000256" key="2">
    <source>
        <dbReference type="ARBA" id="ARBA00022771"/>
    </source>
</evidence>
<proteinExistence type="predicted"/>
<gene>
    <name evidence="7" type="ORF">AYI69_g3885</name>
</gene>
<feature type="domain" description="GATA-type" evidence="6">
    <location>
        <begin position="647"/>
        <end position="677"/>
    </location>
</feature>
<keyword evidence="1" id="KW-0479">Metal-binding</keyword>
<accession>A0A1R1YIG2</accession>
<dbReference type="Gene3D" id="3.30.50.10">
    <property type="entry name" value="Erythroid Transcription Factor GATA-1, subunit A"/>
    <property type="match status" value="1"/>
</dbReference>
<evidence type="ECO:0000256" key="4">
    <source>
        <dbReference type="PROSITE-ProRule" id="PRU00094"/>
    </source>
</evidence>
<sequence>MITRNASHTLQTTEHQCFWSILQSPDLNFTLVPEFISNQIHFGPFDFESLSLYSFIHPKDSIQASSDIAKLITNKSFASIKLRIKYPFKYPFNDGSFARRASTPNVHSKFSEADPSYFRKLSLPHSNNIISNPTSKKNPSHVNPSRLSKIIEEDMKILPSQTFQNIFIVSNVTFYLISHDLLFALFHFDHTNLNDCNCSQIDFSHNDITNINYLSRFYSSPKNFSPNNKNSYTDNESFKCYDYNYRHLQIFSKSSLSFLAAIPNLSFELMTSFIIQELLDQDTSFSQLYSLNSPKSLSNIRLAYEGGTLINANFAHPENSAKPLDIIAFSLGNHIFLYIQCSPNSTFLSSCPKFTTNMKRSSTCLSDSFCAPSQNIRSNFTLSKYKLNRPMTLPTNTQDNHILPEKNKRNSLYSSPLHYQINSSLLPSNSKNYPNSPSINHSQPTPKSCSGFFTQGNIKPNALPNLSTIFSCEMQLHPSRRSSSYGLIFDDHHRSRRNSQPEAYHSYKRGQSRSVVNPHLVNPKIYFQNGKYSVNNITDSFQSETNYKNTSDNKPHLIDHDYYINKQRRMSSKSHNIDNPTTNRSSLSQTQLVSVNNFSDLYSRQSSSLVSNSQFSSSNQFNRRFTLPSPIPNLLNKSLKNKLRLNQCISCGTTNSPEWRKGPHGQKTLCNACGLRYSRSIKKKKRASES</sequence>
<dbReference type="Pfam" id="PF00320">
    <property type="entry name" value="GATA"/>
    <property type="match status" value="1"/>
</dbReference>
<organism evidence="7 8">
    <name type="scientific">Smittium culicis</name>
    <dbReference type="NCBI Taxonomy" id="133412"/>
    <lineage>
        <taxon>Eukaryota</taxon>
        <taxon>Fungi</taxon>
        <taxon>Fungi incertae sedis</taxon>
        <taxon>Zoopagomycota</taxon>
        <taxon>Kickxellomycotina</taxon>
        <taxon>Harpellomycetes</taxon>
        <taxon>Harpellales</taxon>
        <taxon>Legeriomycetaceae</taxon>
        <taxon>Smittium</taxon>
    </lineage>
</organism>
<dbReference type="Proteomes" id="UP000187429">
    <property type="component" value="Unassembled WGS sequence"/>
</dbReference>
<dbReference type="OrthoDB" id="2162994at2759"/>
<dbReference type="PROSITE" id="PS50114">
    <property type="entry name" value="GATA_ZN_FINGER_2"/>
    <property type="match status" value="1"/>
</dbReference>
<evidence type="ECO:0000256" key="3">
    <source>
        <dbReference type="ARBA" id="ARBA00022833"/>
    </source>
</evidence>
<dbReference type="GO" id="GO:0008270">
    <property type="term" value="F:zinc ion binding"/>
    <property type="evidence" value="ECO:0007669"/>
    <property type="project" value="UniProtKB-KW"/>
</dbReference>
<dbReference type="GO" id="GO:0006355">
    <property type="term" value="P:regulation of DNA-templated transcription"/>
    <property type="evidence" value="ECO:0007669"/>
    <property type="project" value="InterPro"/>
</dbReference>
<evidence type="ECO:0000256" key="5">
    <source>
        <dbReference type="SAM" id="MobiDB-lite"/>
    </source>
</evidence>
<dbReference type="PANTHER" id="PTHR45658">
    <property type="entry name" value="GATA TRANSCRIPTION FACTOR"/>
    <property type="match status" value="1"/>
</dbReference>
<feature type="compositionally biased region" description="Low complexity" evidence="5">
    <location>
        <begin position="430"/>
        <end position="440"/>
    </location>
</feature>
<dbReference type="GO" id="GO:0043565">
    <property type="term" value="F:sequence-specific DNA binding"/>
    <property type="evidence" value="ECO:0007669"/>
    <property type="project" value="InterPro"/>
</dbReference>
<keyword evidence="3" id="KW-0862">Zinc</keyword>
<dbReference type="SMART" id="SM00401">
    <property type="entry name" value="ZnF_GATA"/>
    <property type="match status" value="1"/>
</dbReference>
<feature type="compositionally biased region" description="Polar residues" evidence="5">
    <location>
        <begin position="441"/>
        <end position="453"/>
    </location>
</feature>
<dbReference type="InterPro" id="IPR000679">
    <property type="entry name" value="Znf_GATA"/>
</dbReference>
<comment type="caution">
    <text evidence="7">The sequence shown here is derived from an EMBL/GenBank/DDBJ whole genome shotgun (WGS) entry which is preliminary data.</text>
</comment>
<keyword evidence="2 4" id="KW-0863">Zinc-finger</keyword>
<name>A0A1R1YIG2_9FUNG</name>
<dbReference type="InterPro" id="IPR013088">
    <property type="entry name" value="Znf_NHR/GATA"/>
</dbReference>
<dbReference type="CDD" id="cd00202">
    <property type="entry name" value="ZnF_GATA"/>
    <property type="match status" value="1"/>
</dbReference>
<evidence type="ECO:0000313" key="8">
    <source>
        <dbReference type="Proteomes" id="UP000187429"/>
    </source>
</evidence>
<dbReference type="InterPro" id="IPR051140">
    <property type="entry name" value="GATA_TF"/>
</dbReference>
<evidence type="ECO:0000313" key="7">
    <source>
        <dbReference type="EMBL" id="OMJ26708.1"/>
    </source>
</evidence>
<dbReference type="AlphaFoldDB" id="A0A1R1YIG2"/>
<dbReference type="SUPFAM" id="SSF57716">
    <property type="entry name" value="Glucocorticoid receptor-like (DNA-binding domain)"/>
    <property type="match status" value="1"/>
</dbReference>
<reference evidence="8" key="1">
    <citation type="submission" date="2017-01" db="EMBL/GenBank/DDBJ databases">
        <authorList>
            <person name="Wang Y."/>
            <person name="White M."/>
            <person name="Kvist S."/>
            <person name="Moncalvo J.-M."/>
        </authorList>
    </citation>
    <scope>NUCLEOTIDE SEQUENCE [LARGE SCALE GENOMIC DNA]</scope>
    <source>
        <strain evidence="8">ID-206-W2</strain>
    </source>
</reference>
<protein>
    <submittedName>
        <fullName evidence="7">GATA zinc finger domain-containing protein 3</fullName>
    </submittedName>
</protein>